<reference evidence="1 2" key="1">
    <citation type="submission" date="2019-02" db="EMBL/GenBank/DDBJ databases">
        <title>Deep-cultivation of Planctomycetes and their phenomic and genomic characterization uncovers novel biology.</title>
        <authorList>
            <person name="Wiegand S."/>
            <person name="Jogler M."/>
            <person name="Boedeker C."/>
            <person name="Pinto D."/>
            <person name="Vollmers J."/>
            <person name="Rivas-Marin E."/>
            <person name="Kohn T."/>
            <person name="Peeters S.H."/>
            <person name="Heuer A."/>
            <person name="Rast P."/>
            <person name="Oberbeckmann S."/>
            <person name="Bunk B."/>
            <person name="Jeske O."/>
            <person name="Meyerdierks A."/>
            <person name="Storesund J.E."/>
            <person name="Kallscheuer N."/>
            <person name="Luecker S."/>
            <person name="Lage O.M."/>
            <person name="Pohl T."/>
            <person name="Merkel B.J."/>
            <person name="Hornburger P."/>
            <person name="Mueller R.-W."/>
            <person name="Bruemmer F."/>
            <person name="Labrenz M."/>
            <person name="Spormann A.M."/>
            <person name="Op den Camp H."/>
            <person name="Overmann J."/>
            <person name="Amann R."/>
            <person name="Jetten M.S.M."/>
            <person name="Mascher T."/>
            <person name="Medema M.H."/>
            <person name="Devos D.P."/>
            <person name="Kaster A.-K."/>
            <person name="Ovreas L."/>
            <person name="Rohde M."/>
            <person name="Galperin M.Y."/>
            <person name="Jogler C."/>
        </authorList>
    </citation>
    <scope>NUCLEOTIDE SEQUENCE [LARGE SCALE GENOMIC DNA]</scope>
    <source>
        <strain evidence="1 2">Pla110</strain>
    </source>
</reference>
<sequence length="48" mass="5161">MRGVIVDNPITTFDSGQLKSLGCFSALLITARLLQKQGDLIKLAPFAV</sequence>
<name>A0A518CS44_9PLAN</name>
<dbReference type="AlphaFoldDB" id="A0A518CS44"/>
<evidence type="ECO:0000313" key="2">
    <source>
        <dbReference type="Proteomes" id="UP000317178"/>
    </source>
</evidence>
<dbReference type="KEGG" id="plon:Pla110_37860"/>
<dbReference type="EMBL" id="CP036281">
    <property type="protein sequence ID" value="QDU82032.1"/>
    <property type="molecule type" value="Genomic_DNA"/>
</dbReference>
<accession>A0A518CS44</accession>
<keyword evidence="2" id="KW-1185">Reference proteome</keyword>
<protein>
    <submittedName>
        <fullName evidence="1">Uncharacterized protein</fullName>
    </submittedName>
</protein>
<gene>
    <name evidence="1" type="ORF">Pla110_37860</name>
</gene>
<dbReference type="RefSeq" id="WP_197440279.1">
    <property type="nucleotide sequence ID" value="NZ_CP036281.1"/>
</dbReference>
<proteinExistence type="predicted"/>
<evidence type="ECO:0000313" key="1">
    <source>
        <dbReference type="EMBL" id="QDU82032.1"/>
    </source>
</evidence>
<organism evidence="1 2">
    <name type="scientific">Polystyrenella longa</name>
    <dbReference type="NCBI Taxonomy" id="2528007"/>
    <lineage>
        <taxon>Bacteria</taxon>
        <taxon>Pseudomonadati</taxon>
        <taxon>Planctomycetota</taxon>
        <taxon>Planctomycetia</taxon>
        <taxon>Planctomycetales</taxon>
        <taxon>Planctomycetaceae</taxon>
        <taxon>Polystyrenella</taxon>
    </lineage>
</organism>
<dbReference type="Proteomes" id="UP000317178">
    <property type="component" value="Chromosome"/>
</dbReference>